<accession>A0A3R7QX86</accession>
<feature type="compositionally biased region" description="Pro residues" evidence="1">
    <location>
        <begin position="295"/>
        <end position="312"/>
    </location>
</feature>
<organism evidence="2 3">
    <name type="scientific">Penaeus vannamei</name>
    <name type="common">Whiteleg shrimp</name>
    <name type="synonym">Litopenaeus vannamei</name>
    <dbReference type="NCBI Taxonomy" id="6689"/>
    <lineage>
        <taxon>Eukaryota</taxon>
        <taxon>Metazoa</taxon>
        <taxon>Ecdysozoa</taxon>
        <taxon>Arthropoda</taxon>
        <taxon>Crustacea</taxon>
        <taxon>Multicrustacea</taxon>
        <taxon>Malacostraca</taxon>
        <taxon>Eumalacostraca</taxon>
        <taxon>Eucarida</taxon>
        <taxon>Decapoda</taxon>
        <taxon>Dendrobranchiata</taxon>
        <taxon>Penaeoidea</taxon>
        <taxon>Penaeidae</taxon>
        <taxon>Penaeus</taxon>
    </lineage>
</organism>
<dbReference type="EMBL" id="QCYY01000953">
    <property type="protein sequence ID" value="ROT81559.1"/>
    <property type="molecule type" value="Genomic_DNA"/>
</dbReference>
<reference evidence="2 3" key="2">
    <citation type="submission" date="2019-01" db="EMBL/GenBank/DDBJ databases">
        <title>The decoding of complex shrimp genome reveals the adaptation for benthos swimmer, frequently molting mechanism and breeding impact on genome.</title>
        <authorList>
            <person name="Sun Y."/>
            <person name="Gao Y."/>
            <person name="Yu Y."/>
        </authorList>
    </citation>
    <scope>NUCLEOTIDE SEQUENCE [LARGE SCALE GENOMIC DNA]</scope>
    <source>
        <tissue evidence="2">Muscle</tissue>
    </source>
</reference>
<evidence type="ECO:0000256" key="1">
    <source>
        <dbReference type="SAM" id="MobiDB-lite"/>
    </source>
</evidence>
<feature type="compositionally biased region" description="Pro residues" evidence="1">
    <location>
        <begin position="178"/>
        <end position="205"/>
    </location>
</feature>
<evidence type="ECO:0000313" key="2">
    <source>
        <dbReference type="EMBL" id="ROT81559.1"/>
    </source>
</evidence>
<dbReference type="Proteomes" id="UP000283509">
    <property type="component" value="Unassembled WGS sequence"/>
</dbReference>
<feature type="compositionally biased region" description="Basic residues" evidence="1">
    <location>
        <begin position="1"/>
        <end position="11"/>
    </location>
</feature>
<feature type="compositionally biased region" description="Pro residues" evidence="1">
    <location>
        <begin position="262"/>
        <end position="280"/>
    </location>
</feature>
<feature type="region of interest" description="Disordered" evidence="1">
    <location>
        <begin position="1"/>
        <end position="48"/>
    </location>
</feature>
<proteinExistence type="predicted"/>
<sequence>MNTKNKNKQRANKNQVVGKEKEAEREEAAQESKVPTARGRPGDARASAVDTVGTAPLCKRRGAALFHYSSPLHNFLLSHPTSYQHQTIPILHQRTPSSTSFTIPNSLAVDTTTSVDNCEWTLHPPSPPTFPSPYPHLHTGHPPSLTNLPPPLNVPKFTIPFPSSYSLPLPIHLLIPPHRPPPTHPSLPPFSPQNTPPHPPPPPSTYPSTPSTLKIPIPSPPPPTHSLHTPPVHPPFHTLPTHSPYTPPAQPLSLPSTCPFPSQFPPSPLTTHTLPPPPTYPSSRLAPPLHLHPLPAFPPSTYPTPTHPPPTYPSTGLNSTYYSARSELGHRHTKAQPLYSNSSRKHCPPSPPPHWFIRGGPTPSSKGQQNEK</sequence>
<feature type="compositionally biased region" description="Low complexity" evidence="1">
    <location>
        <begin position="206"/>
        <end position="216"/>
    </location>
</feature>
<feature type="compositionally biased region" description="Polar residues" evidence="1">
    <location>
        <begin position="362"/>
        <end position="372"/>
    </location>
</feature>
<dbReference type="AlphaFoldDB" id="A0A3R7QX86"/>
<feature type="compositionally biased region" description="Basic and acidic residues" evidence="1">
    <location>
        <begin position="18"/>
        <end position="30"/>
    </location>
</feature>
<dbReference type="PRINTS" id="PR01217">
    <property type="entry name" value="PRICHEXTENSN"/>
</dbReference>
<name>A0A3R7QX86_PENVA</name>
<gene>
    <name evidence="2" type="ORF">C7M84_025281</name>
</gene>
<protein>
    <submittedName>
        <fullName evidence="2">Uncharacterized protein</fullName>
    </submittedName>
</protein>
<keyword evidence="3" id="KW-1185">Reference proteome</keyword>
<reference evidence="2 3" key="1">
    <citation type="submission" date="2018-04" db="EMBL/GenBank/DDBJ databases">
        <authorList>
            <person name="Zhang X."/>
            <person name="Yuan J."/>
            <person name="Li F."/>
            <person name="Xiang J."/>
        </authorList>
    </citation>
    <scope>NUCLEOTIDE SEQUENCE [LARGE SCALE GENOMIC DNA]</scope>
    <source>
        <tissue evidence="2">Muscle</tissue>
    </source>
</reference>
<feature type="compositionally biased region" description="Low complexity" evidence="1">
    <location>
        <begin position="281"/>
        <end position="294"/>
    </location>
</feature>
<feature type="region of interest" description="Disordered" evidence="1">
    <location>
        <begin position="178"/>
        <end position="372"/>
    </location>
</feature>
<evidence type="ECO:0000313" key="3">
    <source>
        <dbReference type="Proteomes" id="UP000283509"/>
    </source>
</evidence>
<comment type="caution">
    <text evidence="2">The sequence shown here is derived from an EMBL/GenBank/DDBJ whole genome shotgun (WGS) entry which is preliminary data.</text>
</comment>